<accession>A0A1H3CAQ8</accession>
<evidence type="ECO:0000313" key="4">
    <source>
        <dbReference type="Proteomes" id="UP000199652"/>
    </source>
</evidence>
<evidence type="ECO:0000313" key="3">
    <source>
        <dbReference type="EMBL" id="SDX51237.1"/>
    </source>
</evidence>
<sequence length="161" mass="18444">MKRETRRRFFFALLFITYLVILVTITLLPDGDVGYEPGNNLVPGTSIDDYIYDVYHNGILNTDYIRSGETDGVATLYHYLTYPARNLFGNILLFVPLGLLYPLCRKNKTGWIQIMAVVLGSTILIEILQHFFLSSRSADVDDIILNFIGGMLGYFLYKWVE</sequence>
<keyword evidence="1" id="KW-0812">Transmembrane</keyword>
<dbReference type="InterPro" id="IPR053150">
    <property type="entry name" value="Teicoplanin_resist-assoc"/>
</dbReference>
<dbReference type="AlphaFoldDB" id="A0A1H3CAQ8"/>
<dbReference type="STRING" id="1528.SAMN04488579_10328"/>
<feature type="domain" description="VanZ-like" evidence="2">
    <location>
        <begin position="15"/>
        <end position="160"/>
    </location>
</feature>
<feature type="transmembrane region" description="Helical" evidence="1">
    <location>
        <begin position="9"/>
        <end position="28"/>
    </location>
</feature>
<dbReference type="OrthoDB" id="9805025at2"/>
<proteinExistence type="predicted"/>
<dbReference type="InterPro" id="IPR006976">
    <property type="entry name" value="VanZ-like"/>
</dbReference>
<protein>
    <submittedName>
        <fullName evidence="3">VanZ like family protein</fullName>
    </submittedName>
</protein>
<keyword evidence="1" id="KW-1133">Transmembrane helix</keyword>
<evidence type="ECO:0000259" key="2">
    <source>
        <dbReference type="Pfam" id="PF04892"/>
    </source>
</evidence>
<keyword evidence="4" id="KW-1185">Reference proteome</keyword>
<evidence type="ECO:0000256" key="1">
    <source>
        <dbReference type="SAM" id="Phobius"/>
    </source>
</evidence>
<reference evidence="4" key="1">
    <citation type="submission" date="2016-10" db="EMBL/GenBank/DDBJ databases">
        <authorList>
            <person name="Varghese N."/>
            <person name="Submissions S."/>
        </authorList>
    </citation>
    <scope>NUCLEOTIDE SEQUENCE [LARGE SCALE GENOMIC DNA]</scope>
    <source>
        <strain evidence="4">VPI 5359</strain>
    </source>
</reference>
<feature type="transmembrane region" description="Helical" evidence="1">
    <location>
        <begin position="143"/>
        <end position="160"/>
    </location>
</feature>
<dbReference type="Pfam" id="PF04892">
    <property type="entry name" value="VanZ"/>
    <property type="match status" value="1"/>
</dbReference>
<dbReference type="EMBL" id="FNOU01000003">
    <property type="protein sequence ID" value="SDX51237.1"/>
    <property type="molecule type" value="Genomic_DNA"/>
</dbReference>
<keyword evidence="1" id="KW-0472">Membrane</keyword>
<feature type="transmembrane region" description="Helical" evidence="1">
    <location>
        <begin position="87"/>
        <end position="104"/>
    </location>
</feature>
<dbReference type="Proteomes" id="UP000199652">
    <property type="component" value="Unassembled WGS sequence"/>
</dbReference>
<dbReference type="PANTHER" id="PTHR36834:SF1">
    <property type="entry name" value="INTEGRAL MEMBRANE PROTEIN"/>
    <property type="match status" value="1"/>
</dbReference>
<dbReference type="PANTHER" id="PTHR36834">
    <property type="entry name" value="MEMBRANE PROTEIN-RELATED"/>
    <property type="match status" value="1"/>
</dbReference>
<name>A0A1H3CAQ8_EUBBA</name>
<gene>
    <name evidence="3" type="ORF">SAMN04488579_10328</name>
</gene>
<organism evidence="3 4">
    <name type="scientific">Eubacterium barkeri</name>
    <name type="common">Clostridium barkeri</name>
    <dbReference type="NCBI Taxonomy" id="1528"/>
    <lineage>
        <taxon>Bacteria</taxon>
        <taxon>Bacillati</taxon>
        <taxon>Bacillota</taxon>
        <taxon>Clostridia</taxon>
        <taxon>Eubacteriales</taxon>
        <taxon>Eubacteriaceae</taxon>
        <taxon>Eubacterium</taxon>
    </lineage>
</organism>
<feature type="transmembrane region" description="Helical" evidence="1">
    <location>
        <begin position="111"/>
        <end position="131"/>
    </location>
</feature>